<accession>L1IKD6</accession>
<evidence type="ECO:0000256" key="2">
    <source>
        <dbReference type="RuleBase" id="RU280818"/>
    </source>
</evidence>
<dbReference type="EnsemblProtists" id="EKX36582">
    <property type="protein sequence ID" value="EKX36582"/>
    <property type="gene ID" value="GUITHDRAFT_145640"/>
</dbReference>
<keyword evidence="7" id="KW-1185">Reference proteome</keyword>
<gene>
    <name evidence="5" type="ORF">GUITHDRAFT_145640</name>
</gene>
<evidence type="ECO:0000256" key="3">
    <source>
        <dbReference type="SAM" id="Coils"/>
    </source>
</evidence>
<dbReference type="InterPro" id="IPR015943">
    <property type="entry name" value="WD40/YVTN_repeat-like_dom_sf"/>
</dbReference>
<dbReference type="GO" id="GO:0007015">
    <property type="term" value="P:actin filament organization"/>
    <property type="evidence" value="ECO:0007669"/>
    <property type="project" value="TreeGrafter"/>
</dbReference>
<dbReference type="Pfam" id="PF16300">
    <property type="entry name" value="WD40_4"/>
    <property type="match status" value="1"/>
</dbReference>
<dbReference type="InterPro" id="IPR001680">
    <property type="entry name" value="WD40_rpt"/>
</dbReference>
<dbReference type="SMART" id="SM00320">
    <property type="entry name" value="WD40"/>
    <property type="match status" value="1"/>
</dbReference>
<dbReference type="PANTHER" id="PTHR10856:SF0">
    <property type="entry name" value="CORONIN"/>
    <property type="match status" value="1"/>
</dbReference>
<comment type="similarity">
    <text evidence="2">Belongs to the WD repeat coronin family.</text>
</comment>
<dbReference type="GO" id="GO:0051015">
    <property type="term" value="F:actin filament binding"/>
    <property type="evidence" value="ECO:0007669"/>
    <property type="project" value="TreeGrafter"/>
</dbReference>
<dbReference type="SUPFAM" id="SSF50978">
    <property type="entry name" value="WD40 repeat-like"/>
    <property type="match status" value="1"/>
</dbReference>
<dbReference type="InterPro" id="IPR036322">
    <property type="entry name" value="WD40_repeat_dom_sf"/>
</dbReference>
<feature type="repeat" description="WD" evidence="1">
    <location>
        <begin position="19"/>
        <end position="61"/>
    </location>
</feature>
<dbReference type="AlphaFoldDB" id="L1IKD6"/>
<evidence type="ECO:0000313" key="5">
    <source>
        <dbReference type="EMBL" id="EKX36582.1"/>
    </source>
</evidence>
<dbReference type="GeneID" id="17293306"/>
<dbReference type="PROSITE" id="PS50294">
    <property type="entry name" value="WD_REPEATS_REGION"/>
    <property type="match status" value="1"/>
</dbReference>
<dbReference type="PaxDb" id="55529-EKX36582"/>
<dbReference type="STRING" id="905079.L1IKD6"/>
<dbReference type="HOGENOM" id="CLU_763845_0_0_1"/>
<dbReference type="InterPro" id="IPR015505">
    <property type="entry name" value="Coronin"/>
</dbReference>
<sequence length="363" mass="39735">MDSTSPLKEDADDKCSVQLQGHSKKVMLARWNPVADGIVLSSSFDNTVRIWDANKAAEFRSIELPDSPQHIAWNYDGSLFASTCSIAQKVASQGGSKGAHACFLGETSMLATVGFSAQSDRQIILRDSRDITKPLVLHSIDHDFGMLFPFFDPDTNILYLAGKGDCNIRYYEIVSTDPYIHFLDDCDKYVEPVSFTVPRRADQSNDDLYPPTYAGKSCLSGPEVKAEHTGTAKGNECLKETAGGKGNEAGCDFGTSTSGCRHGAEECEEQQPSKAAAEKADSESRAEPPAVEHQPETKTVEKSDAYPLPEETSFQVFQTVGGVELKGTLTVTVNTNDRMKEMEKRIKELESENAELRAKLNAK</sequence>
<dbReference type="Gene3D" id="2.130.10.10">
    <property type="entry name" value="YVTN repeat-like/Quinoprotein amine dehydrogenase"/>
    <property type="match status" value="1"/>
</dbReference>
<keyword evidence="3" id="KW-0175">Coiled coil</keyword>
<keyword evidence="1 2" id="KW-0853">WD repeat</keyword>
<dbReference type="PANTHER" id="PTHR10856">
    <property type="entry name" value="CORONIN"/>
    <property type="match status" value="1"/>
</dbReference>
<evidence type="ECO:0000313" key="6">
    <source>
        <dbReference type="EnsemblProtists" id="EKX36582"/>
    </source>
</evidence>
<dbReference type="KEGG" id="gtt:GUITHDRAFT_145640"/>
<protein>
    <recommendedName>
        <fullName evidence="2">Coronin</fullName>
    </recommendedName>
</protein>
<reference evidence="7" key="2">
    <citation type="submission" date="2012-11" db="EMBL/GenBank/DDBJ databases">
        <authorList>
            <person name="Kuo A."/>
            <person name="Curtis B.A."/>
            <person name="Tanifuji G."/>
            <person name="Burki F."/>
            <person name="Gruber A."/>
            <person name="Irimia M."/>
            <person name="Maruyama S."/>
            <person name="Arias M.C."/>
            <person name="Ball S.G."/>
            <person name="Gile G.H."/>
            <person name="Hirakawa Y."/>
            <person name="Hopkins J.F."/>
            <person name="Rensing S.A."/>
            <person name="Schmutz J."/>
            <person name="Symeonidi A."/>
            <person name="Elias M."/>
            <person name="Eveleigh R.J."/>
            <person name="Herman E.K."/>
            <person name="Klute M.J."/>
            <person name="Nakayama T."/>
            <person name="Obornik M."/>
            <person name="Reyes-Prieto A."/>
            <person name="Armbrust E.V."/>
            <person name="Aves S.J."/>
            <person name="Beiko R.G."/>
            <person name="Coutinho P."/>
            <person name="Dacks J.B."/>
            <person name="Durnford D.G."/>
            <person name="Fast N.M."/>
            <person name="Green B.R."/>
            <person name="Grisdale C."/>
            <person name="Hempe F."/>
            <person name="Henrissat B."/>
            <person name="Hoppner M.P."/>
            <person name="Ishida K.-I."/>
            <person name="Kim E."/>
            <person name="Koreny L."/>
            <person name="Kroth P.G."/>
            <person name="Liu Y."/>
            <person name="Malik S.-B."/>
            <person name="Maier U.G."/>
            <person name="McRose D."/>
            <person name="Mock T."/>
            <person name="Neilson J.A."/>
            <person name="Onodera N.T."/>
            <person name="Poole A.M."/>
            <person name="Pritham E.J."/>
            <person name="Richards T.A."/>
            <person name="Rocap G."/>
            <person name="Roy S.W."/>
            <person name="Sarai C."/>
            <person name="Schaack S."/>
            <person name="Shirato S."/>
            <person name="Slamovits C.H."/>
            <person name="Spencer D.F."/>
            <person name="Suzuki S."/>
            <person name="Worden A.Z."/>
            <person name="Zauner S."/>
            <person name="Barry K."/>
            <person name="Bell C."/>
            <person name="Bharti A.K."/>
            <person name="Crow J.A."/>
            <person name="Grimwood J."/>
            <person name="Kramer R."/>
            <person name="Lindquist E."/>
            <person name="Lucas S."/>
            <person name="Salamov A."/>
            <person name="McFadden G.I."/>
            <person name="Lane C.E."/>
            <person name="Keeling P.J."/>
            <person name="Gray M.W."/>
            <person name="Grigoriev I.V."/>
            <person name="Archibald J.M."/>
        </authorList>
    </citation>
    <scope>NUCLEOTIDE SEQUENCE</scope>
    <source>
        <strain evidence="7">CCMP2712</strain>
    </source>
</reference>
<evidence type="ECO:0000313" key="7">
    <source>
        <dbReference type="Proteomes" id="UP000011087"/>
    </source>
</evidence>
<name>L1IKD6_GUITC</name>
<dbReference type="eggNOG" id="KOG0303">
    <property type="taxonomic scope" value="Eukaryota"/>
</dbReference>
<proteinExistence type="inferred from homology"/>
<reference evidence="6" key="3">
    <citation type="submission" date="2015-06" db="UniProtKB">
        <authorList>
            <consortium name="EnsemblProtists"/>
        </authorList>
    </citation>
    <scope>IDENTIFICATION</scope>
</reference>
<dbReference type="RefSeq" id="XP_005823562.1">
    <property type="nucleotide sequence ID" value="XM_005823505.1"/>
</dbReference>
<evidence type="ECO:0000256" key="4">
    <source>
        <dbReference type="SAM" id="MobiDB-lite"/>
    </source>
</evidence>
<dbReference type="EMBL" id="JH993071">
    <property type="protein sequence ID" value="EKX36582.1"/>
    <property type="molecule type" value="Genomic_DNA"/>
</dbReference>
<keyword evidence="2" id="KW-0677">Repeat</keyword>
<feature type="coiled-coil region" evidence="3">
    <location>
        <begin position="332"/>
        <end position="359"/>
    </location>
</feature>
<feature type="compositionally biased region" description="Basic and acidic residues" evidence="4">
    <location>
        <begin position="276"/>
        <end position="286"/>
    </location>
</feature>
<evidence type="ECO:0000256" key="1">
    <source>
        <dbReference type="PROSITE-ProRule" id="PRU00221"/>
    </source>
</evidence>
<feature type="region of interest" description="Disordered" evidence="4">
    <location>
        <begin position="264"/>
        <end position="302"/>
    </location>
</feature>
<dbReference type="OrthoDB" id="1850764at2759"/>
<organism evidence="5">
    <name type="scientific">Guillardia theta (strain CCMP2712)</name>
    <name type="common">Cryptophyte</name>
    <dbReference type="NCBI Taxonomy" id="905079"/>
    <lineage>
        <taxon>Eukaryota</taxon>
        <taxon>Cryptophyceae</taxon>
        <taxon>Pyrenomonadales</taxon>
        <taxon>Geminigeraceae</taxon>
        <taxon>Guillardia</taxon>
    </lineage>
</organism>
<feature type="compositionally biased region" description="Basic and acidic residues" evidence="4">
    <location>
        <begin position="293"/>
        <end position="302"/>
    </location>
</feature>
<reference evidence="5 7" key="1">
    <citation type="journal article" date="2012" name="Nature">
        <title>Algal genomes reveal evolutionary mosaicism and the fate of nucleomorphs.</title>
        <authorList>
            <consortium name="DOE Joint Genome Institute"/>
            <person name="Curtis B.A."/>
            <person name="Tanifuji G."/>
            <person name="Burki F."/>
            <person name="Gruber A."/>
            <person name="Irimia M."/>
            <person name="Maruyama S."/>
            <person name="Arias M.C."/>
            <person name="Ball S.G."/>
            <person name="Gile G.H."/>
            <person name="Hirakawa Y."/>
            <person name="Hopkins J.F."/>
            <person name="Kuo A."/>
            <person name="Rensing S.A."/>
            <person name="Schmutz J."/>
            <person name="Symeonidi A."/>
            <person name="Elias M."/>
            <person name="Eveleigh R.J."/>
            <person name="Herman E.K."/>
            <person name="Klute M.J."/>
            <person name="Nakayama T."/>
            <person name="Obornik M."/>
            <person name="Reyes-Prieto A."/>
            <person name="Armbrust E.V."/>
            <person name="Aves S.J."/>
            <person name="Beiko R.G."/>
            <person name="Coutinho P."/>
            <person name="Dacks J.B."/>
            <person name="Durnford D.G."/>
            <person name="Fast N.M."/>
            <person name="Green B.R."/>
            <person name="Grisdale C.J."/>
            <person name="Hempel F."/>
            <person name="Henrissat B."/>
            <person name="Hoppner M.P."/>
            <person name="Ishida K."/>
            <person name="Kim E."/>
            <person name="Koreny L."/>
            <person name="Kroth P.G."/>
            <person name="Liu Y."/>
            <person name="Malik S.B."/>
            <person name="Maier U.G."/>
            <person name="McRose D."/>
            <person name="Mock T."/>
            <person name="Neilson J.A."/>
            <person name="Onodera N.T."/>
            <person name="Poole A.M."/>
            <person name="Pritham E.J."/>
            <person name="Richards T.A."/>
            <person name="Rocap G."/>
            <person name="Roy S.W."/>
            <person name="Sarai C."/>
            <person name="Schaack S."/>
            <person name="Shirato S."/>
            <person name="Slamovits C.H."/>
            <person name="Spencer D.F."/>
            <person name="Suzuki S."/>
            <person name="Worden A.Z."/>
            <person name="Zauner S."/>
            <person name="Barry K."/>
            <person name="Bell C."/>
            <person name="Bharti A.K."/>
            <person name="Crow J.A."/>
            <person name="Grimwood J."/>
            <person name="Kramer R."/>
            <person name="Lindquist E."/>
            <person name="Lucas S."/>
            <person name="Salamov A."/>
            <person name="McFadden G.I."/>
            <person name="Lane C.E."/>
            <person name="Keeling P.J."/>
            <person name="Gray M.W."/>
            <person name="Grigoriev I.V."/>
            <person name="Archibald J.M."/>
        </authorList>
    </citation>
    <scope>NUCLEOTIDE SEQUENCE</scope>
    <source>
        <strain evidence="5 7">CCMP2712</strain>
    </source>
</reference>
<dbReference type="CDD" id="cd14686">
    <property type="entry name" value="bZIP"/>
    <property type="match status" value="1"/>
</dbReference>
<dbReference type="Proteomes" id="UP000011087">
    <property type="component" value="Unassembled WGS sequence"/>
</dbReference>
<dbReference type="Pfam" id="PF00400">
    <property type="entry name" value="WD40"/>
    <property type="match status" value="1"/>
</dbReference>
<dbReference type="SMART" id="SM01167">
    <property type="entry name" value="DUF1900"/>
    <property type="match status" value="1"/>
</dbReference>
<dbReference type="PROSITE" id="PS50082">
    <property type="entry name" value="WD_REPEATS_2"/>
    <property type="match status" value="1"/>
</dbReference>